<dbReference type="PANTHER" id="PTHR24054">
    <property type="entry name" value="CASEIN KINASE II SUBUNIT ALPHA"/>
    <property type="match status" value="1"/>
</dbReference>
<accession>A0A7N2M0D1</accession>
<dbReference type="GO" id="GO:0005634">
    <property type="term" value="C:nucleus"/>
    <property type="evidence" value="ECO:0007669"/>
    <property type="project" value="TreeGrafter"/>
</dbReference>
<organism evidence="13 14">
    <name type="scientific">Quercus lobata</name>
    <name type="common">Valley oak</name>
    <dbReference type="NCBI Taxonomy" id="97700"/>
    <lineage>
        <taxon>Eukaryota</taxon>
        <taxon>Viridiplantae</taxon>
        <taxon>Streptophyta</taxon>
        <taxon>Embryophyta</taxon>
        <taxon>Tracheophyta</taxon>
        <taxon>Spermatophyta</taxon>
        <taxon>Magnoliopsida</taxon>
        <taxon>eudicotyledons</taxon>
        <taxon>Gunneridae</taxon>
        <taxon>Pentapetalae</taxon>
        <taxon>rosids</taxon>
        <taxon>fabids</taxon>
        <taxon>Fagales</taxon>
        <taxon>Fagaceae</taxon>
        <taxon>Quercus</taxon>
    </lineage>
</organism>
<dbReference type="EnsemblPlants" id="QL06p039778:mrna">
    <property type="protein sequence ID" value="QL06p039778:mrna"/>
    <property type="gene ID" value="QL06p039778"/>
</dbReference>
<evidence type="ECO:0000256" key="7">
    <source>
        <dbReference type="ARBA" id="ARBA00047899"/>
    </source>
</evidence>
<evidence type="ECO:0000313" key="13">
    <source>
        <dbReference type="EnsemblPlants" id="QL06p039778:mrna"/>
    </source>
</evidence>
<dbReference type="GO" id="GO:0051726">
    <property type="term" value="P:regulation of cell cycle"/>
    <property type="evidence" value="ECO:0007669"/>
    <property type="project" value="TreeGrafter"/>
</dbReference>
<keyword evidence="2" id="KW-0723">Serine/threonine-protein kinase</keyword>
<dbReference type="InterPro" id="IPR017441">
    <property type="entry name" value="Protein_kinase_ATP_BS"/>
</dbReference>
<dbReference type="InterPro" id="IPR000719">
    <property type="entry name" value="Prot_kinase_dom"/>
</dbReference>
<evidence type="ECO:0000256" key="9">
    <source>
        <dbReference type="ARBA" id="ARBA00061236"/>
    </source>
</evidence>
<evidence type="ECO:0000313" key="14">
    <source>
        <dbReference type="Proteomes" id="UP000594261"/>
    </source>
</evidence>
<dbReference type="Pfam" id="PF00069">
    <property type="entry name" value="Pkinase"/>
    <property type="match status" value="1"/>
</dbReference>
<dbReference type="Proteomes" id="UP000594261">
    <property type="component" value="Chromosome 6"/>
</dbReference>
<feature type="compositionally biased region" description="Polar residues" evidence="11">
    <location>
        <begin position="68"/>
        <end position="77"/>
    </location>
</feature>
<comment type="catalytic activity">
    <reaction evidence="8">
        <text>L-seryl-[protein] + ATP = O-phospho-L-seryl-[protein] + ADP + H(+)</text>
        <dbReference type="Rhea" id="RHEA:17989"/>
        <dbReference type="Rhea" id="RHEA-COMP:9863"/>
        <dbReference type="Rhea" id="RHEA-COMP:11604"/>
        <dbReference type="ChEBI" id="CHEBI:15378"/>
        <dbReference type="ChEBI" id="CHEBI:29999"/>
        <dbReference type="ChEBI" id="CHEBI:30616"/>
        <dbReference type="ChEBI" id="CHEBI:83421"/>
        <dbReference type="ChEBI" id="CHEBI:456216"/>
        <dbReference type="EC" id="2.7.11.1"/>
    </reaction>
</comment>
<reference evidence="13 14" key="1">
    <citation type="journal article" date="2016" name="G3 (Bethesda)">
        <title>First Draft Assembly and Annotation of the Genome of a California Endemic Oak Quercus lobata Nee (Fagaceae).</title>
        <authorList>
            <person name="Sork V.L."/>
            <person name="Fitz-Gibbon S.T."/>
            <person name="Puiu D."/>
            <person name="Crepeau M."/>
            <person name="Gugger P.F."/>
            <person name="Sherman R."/>
            <person name="Stevens K."/>
            <person name="Langley C.H."/>
            <person name="Pellegrini M."/>
            <person name="Salzberg S.L."/>
        </authorList>
    </citation>
    <scope>NUCLEOTIDE SEQUENCE [LARGE SCALE GENOMIC DNA]</scope>
    <source>
        <strain evidence="13 14">cv. SW786</strain>
    </source>
</reference>
<evidence type="ECO:0000256" key="10">
    <source>
        <dbReference type="PROSITE-ProRule" id="PRU10141"/>
    </source>
</evidence>
<comment type="similarity">
    <text evidence="9">Belongs to the protein kinase superfamily. Ser/Thr protein kinase family. CK2 subfamily.</text>
</comment>
<name>A0A7N2M0D1_QUELO</name>
<feature type="domain" description="Protein kinase" evidence="12">
    <location>
        <begin position="135"/>
        <end position="249"/>
    </location>
</feature>
<dbReference type="PROSITE" id="PS50011">
    <property type="entry name" value="PROTEIN_KINASE_DOM"/>
    <property type="match status" value="1"/>
</dbReference>
<proteinExistence type="inferred from homology"/>
<dbReference type="FunFam" id="3.30.200.20:FF:000088">
    <property type="entry name" value="Casein kinase II subunit alpha"/>
    <property type="match status" value="1"/>
</dbReference>
<keyword evidence="6 10" id="KW-0067">ATP-binding</keyword>
<keyword evidence="5" id="KW-0418">Kinase</keyword>
<dbReference type="EMBL" id="LRBV02000006">
    <property type="status" value="NOT_ANNOTATED_CDS"/>
    <property type="molecule type" value="Genomic_DNA"/>
</dbReference>
<dbReference type="AlphaFoldDB" id="A0A7N2M0D1"/>
<dbReference type="GO" id="GO:0004674">
    <property type="term" value="F:protein serine/threonine kinase activity"/>
    <property type="evidence" value="ECO:0007669"/>
    <property type="project" value="UniProtKB-KW"/>
</dbReference>
<feature type="binding site" evidence="10">
    <location>
        <position position="164"/>
    </location>
    <ligand>
        <name>ATP</name>
        <dbReference type="ChEBI" id="CHEBI:30616"/>
    </ligand>
</feature>
<evidence type="ECO:0000256" key="8">
    <source>
        <dbReference type="ARBA" id="ARBA00048679"/>
    </source>
</evidence>
<evidence type="ECO:0000256" key="1">
    <source>
        <dbReference type="ARBA" id="ARBA00012513"/>
    </source>
</evidence>
<dbReference type="InParanoid" id="A0A7N2M0D1"/>
<dbReference type="PROSITE" id="PS00107">
    <property type="entry name" value="PROTEIN_KINASE_ATP"/>
    <property type="match status" value="1"/>
</dbReference>
<dbReference type="PANTHER" id="PTHR24054:SF0">
    <property type="entry name" value="CASEIN KINASE II SUBUNIT ALPHA"/>
    <property type="match status" value="1"/>
</dbReference>
<dbReference type="InterPro" id="IPR011009">
    <property type="entry name" value="Kinase-like_dom_sf"/>
</dbReference>
<keyword evidence="14" id="KW-1185">Reference proteome</keyword>
<evidence type="ECO:0000256" key="3">
    <source>
        <dbReference type="ARBA" id="ARBA00022679"/>
    </source>
</evidence>
<evidence type="ECO:0000256" key="6">
    <source>
        <dbReference type="ARBA" id="ARBA00022840"/>
    </source>
</evidence>
<evidence type="ECO:0000259" key="12">
    <source>
        <dbReference type="PROSITE" id="PS50011"/>
    </source>
</evidence>
<reference evidence="13" key="2">
    <citation type="submission" date="2021-01" db="UniProtKB">
        <authorList>
            <consortium name="EnsemblPlants"/>
        </authorList>
    </citation>
    <scope>IDENTIFICATION</scope>
</reference>
<dbReference type="OMA" id="VSIARHH"/>
<dbReference type="EC" id="2.7.11.1" evidence="1"/>
<evidence type="ECO:0000256" key="4">
    <source>
        <dbReference type="ARBA" id="ARBA00022741"/>
    </source>
</evidence>
<dbReference type="Gene3D" id="3.30.200.20">
    <property type="entry name" value="Phosphorylase Kinase, domain 1"/>
    <property type="match status" value="2"/>
</dbReference>
<keyword evidence="3" id="KW-0808">Transferase</keyword>
<evidence type="ECO:0000256" key="2">
    <source>
        <dbReference type="ARBA" id="ARBA00022527"/>
    </source>
</evidence>
<sequence>MAIRPLQFTLSHHHHPLPLARNLFSLFLSSPPPLSHQSPPSSTFPILRRIASSATPISRPQKHHHNRQQQYQLTSPRSLRPLPTPETLAQKIGKSIRRPGAPSKARVYADINVIRPKDYWDYESLTVQWGEQDDYEVVRKVGRGKYSEVFEGVHCTDNEKCVIKILKPVKKKKIKREIKILQNLCGGPNIVKLLDIVRDQQSKTPSLIFEYVNNTDFKVLYPTLSDYDIRYYIYELLKASLLFSLLFNG</sequence>
<dbReference type="GO" id="GO:0005956">
    <property type="term" value="C:protein kinase CK2 complex"/>
    <property type="evidence" value="ECO:0007669"/>
    <property type="project" value="TreeGrafter"/>
</dbReference>
<comment type="catalytic activity">
    <reaction evidence="7">
        <text>L-threonyl-[protein] + ATP = O-phospho-L-threonyl-[protein] + ADP + H(+)</text>
        <dbReference type="Rhea" id="RHEA:46608"/>
        <dbReference type="Rhea" id="RHEA-COMP:11060"/>
        <dbReference type="Rhea" id="RHEA-COMP:11605"/>
        <dbReference type="ChEBI" id="CHEBI:15378"/>
        <dbReference type="ChEBI" id="CHEBI:30013"/>
        <dbReference type="ChEBI" id="CHEBI:30616"/>
        <dbReference type="ChEBI" id="CHEBI:61977"/>
        <dbReference type="ChEBI" id="CHEBI:456216"/>
        <dbReference type="EC" id="2.7.11.1"/>
    </reaction>
</comment>
<evidence type="ECO:0000256" key="5">
    <source>
        <dbReference type="ARBA" id="ARBA00022777"/>
    </source>
</evidence>
<evidence type="ECO:0000256" key="11">
    <source>
        <dbReference type="SAM" id="MobiDB-lite"/>
    </source>
</evidence>
<dbReference type="SMART" id="SM00220">
    <property type="entry name" value="S_TKc"/>
    <property type="match status" value="1"/>
</dbReference>
<keyword evidence="4 10" id="KW-0547">Nucleotide-binding</keyword>
<feature type="region of interest" description="Disordered" evidence="11">
    <location>
        <begin position="55"/>
        <end position="84"/>
    </location>
</feature>
<dbReference type="Gramene" id="QL06p039778:mrna">
    <property type="protein sequence ID" value="QL06p039778:mrna"/>
    <property type="gene ID" value="QL06p039778"/>
</dbReference>
<dbReference type="Gene3D" id="1.10.510.10">
    <property type="entry name" value="Transferase(Phosphotransferase) domain 1"/>
    <property type="match status" value="1"/>
</dbReference>
<dbReference type="InterPro" id="IPR045216">
    <property type="entry name" value="CK2_alpha"/>
</dbReference>
<dbReference type="SUPFAM" id="SSF56112">
    <property type="entry name" value="Protein kinase-like (PK-like)"/>
    <property type="match status" value="1"/>
</dbReference>
<protein>
    <recommendedName>
        <fullName evidence="1">non-specific serine/threonine protein kinase</fullName>
        <ecNumber evidence="1">2.7.11.1</ecNumber>
    </recommendedName>
</protein>
<dbReference type="GO" id="GO:0005829">
    <property type="term" value="C:cytosol"/>
    <property type="evidence" value="ECO:0007669"/>
    <property type="project" value="TreeGrafter"/>
</dbReference>
<dbReference type="GO" id="GO:0005524">
    <property type="term" value="F:ATP binding"/>
    <property type="evidence" value="ECO:0007669"/>
    <property type="project" value="UniProtKB-UniRule"/>
</dbReference>